<keyword evidence="4" id="KW-0813">Transport</keyword>
<keyword evidence="5" id="KW-0916">Viral movement protein</keyword>
<keyword evidence="6" id="KW-0175">Coiled coil</keyword>
<dbReference type="InterPro" id="IPR028919">
    <property type="entry name" value="Viral_movement"/>
</dbReference>
<evidence type="ECO:0000256" key="4">
    <source>
        <dbReference type="ARBA" id="ARBA00022448"/>
    </source>
</evidence>
<dbReference type="GO" id="GO:0044219">
    <property type="term" value="C:host cell plasmodesma"/>
    <property type="evidence" value="ECO:0007669"/>
    <property type="project" value="UniProtKB-SubCell"/>
</dbReference>
<dbReference type="InterPro" id="IPR051596">
    <property type="entry name" value="Caulimoviridae_Movement"/>
</dbReference>
<dbReference type="KEGG" id="vg:40526779"/>
<dbReference type="PANTHER" id="PTHR47599:SF3">
    <property type="entry name" value="CELL-TO-CELL MOVEMENT PROTEIN"/>
    <property type="match status" value="1"/>
</dbReference>
<evidence type="ECO:0000313" key="10">
    <source>
        <dbReference type="EMBL" id="AMN10076.1"/>
    </source>
</evidence>
<dbReference type="Pfam" id="PF01107">
    <property type="entry name" value="MP"/>
    <property type="match status" value="1"/>
</dbReference>
<evidence type="ECO:0000256" key="7">
    <source>
        <dbReference type="ARBA" id="ARBA00023081"/>
    </source>
</evidence>
<comment type="similarity">
    <text evidence="2">Belongs to the caulimoviridae movement protein family.</text>
</comment>
<accession>A0A140GL58</accession>
<dbReference type="PANTHER" id="PTHR47599">
    <property type="entry name" value="CELL-TO-CELL MOVEMENT PROTEIN"/>
    <property type="match status" value="1"/>
</dbReference>
<dbReference type="EMBL" id="KU508800">
    <property type="protein sequence ID" value="AMN10076.1"/>
    <property type="molecule type" value="Genomic_DNA"/>
</dbReference>
<evidence type="ECO:0000256" key="6">
    <source>
        <dbReference type="ARBA" id="ARBA00023054"/>
    </source>
</evidence>
<dbReference type="RefSeq" id="YP_009666499.1">
    <property type="nucleotide sequence ID" value="NC_043523.1"/>
</dbReference>
<comment type="function">
    <text evidence="8">Transports viral genome to neighboring plant cells directly through plasmosdesmata, without any budding. The movement protein allows efficient cell to cell propagation, by bypassing the host cell wall barrier. Acts by forming tubules structures that increase the size exclusion limit (SEL) of plasmodesmata, thereby allowing viral ribonucleocapsids to spread directly to neighboring cells.</text>
</comment>
<sequence>MTEEKLLEKSEQSEELNIFESHENETGFTGNLLIEQSLLKKILKQPFNINSKDVFKQPNVMNKIFNRKNHIYYHVSTKEFHVDSSETHGRVYLPLITREEINNALAKIDSKIRSKINMVHFGAIKILLKAEFAAGIDYPIRMALLDNRINNRRDCVLGAAIGNLAYQNFMFTVYPKFGVSLQTKNINQILSFVHQANNENLMNSGDKVFSITYVVAYALTNSHHSIDYKHQEFITLDDIFSEIGSTVPKQFVNINNDNENWTIDIAKEKPRIGDLRRTISGTNLRIGEPSSSIIAPRTYRQQSNRFNEIDLKRLSDKVDYLTNVLESS</sequence>
<dbReference type="GO" id="GO:0046740">
    <property type="term" value="P:transport of virus in host, cell to cell"/>
    <property type="evidence" value="ECO:0007669"/>
    <property type="project" value="UniProtKB-KW"/>
</dbReference>
<reference evidence="10 11" key="1">
    <citation type="submission" date="2016-01" db="EMBL/GenBank/DDBJ databases">
        <title>Complete genome sequence of Angelica bushy stunt virus, a tentative new member of the genus Caulimovirus.</title>
        <authorList>
            <person name="Lim S."/>
            <person name="Zhao F."/>
            <person name="Igori D."/>
            <person name="Yoo R.H."/>
            <person name="Moon J.S."/>
        </authorList>
    </citation>
    <scope>NUCLEOTIDE SEQUENCE [LARGE SCALE GENOMIC DNA]</scope>
    <source>
        <strain evidence="10">AD</strain>
    </source>
</reference>
<evidence type="ECO:0000313" key="11">
    <source>
        <dbReference type="Proteomes" id="UP000297006"/>
    </source>
</evidence>
<evidence type="ECO:0000256" key="5">
    <source>
        <dbReference type="ARBA" id="ARBA00023031"/>
    </source>
</evidence>
<evidence type="ECO:0000256" key="2">
    <source>
        <dbReference type="ARBA" id="ARBA00009255"/>
    </source>
</evidence>
<evidence type="ECO:0000256" key="8">
    <source>
        <dbReference type="ARBA" id="ARBA00024940"/>
    </source>
</evidence>
<dbReference type="GeneID" id="40526779"/>
<name>A0A140GL58_9VIRU</name>
<dbReference type="Proteomes" id="UP000297006">
    <property type="component" value="Segment"/>
</dbReference>
<evidence type="ECO:0000256" key="1">
    <source>
        <dbReference type="ARBA" id="ARBA00004621"/>
    </source>
</evidence>
<comment type="subcellular location">
    <subcellularLocation>
        <location evidence="1">Host cell junction</location>
        <location evidence="1">Host plasmodesma</location>
    </subcellularLocation>
</comment>
<proteinExistence type="inferred from homology"/>
<organism evidence="10 11">
    <name type="scientific">Angelica bushy stunt virus</name>
    <dbReference type="NCBI Taxonomy" id="1808970"/>
    <lineage>
        <taxon>Viruses</taxon>
        <taxon>Riboviria</taxon>
        <taxon>Pararnavirae</taxon>
        <taxon>Artverviricota</taxon>
        <taxon>Revtraviricetes</taxon>
        <taxon>Ortervirales</taxon>
        <taxon>Caulimoviridae</taxon>
        <taxon>Caulimovirus</taxon>
        <taxon>Caulimovirus minutangelicae</taxon>
    </lineage>
</organism>
<protein>
    <recommendedName>
        <fullName evidence="3">Movement protein</fullName>
    </recommendedName>
    <alternativeName>
        <fullName evidence="9">Cell-to-cell transport protein</fullName>
    </alternativeName>
</protein>
<keyword evidence="7" id="KW-1031">Host cell junction</keyword>
<evidence type="ECO:0000256" key="9">
    <source>
        <dbReference type="ARBA" id="ARBA00030527"/>
    </source>
</evidence>
<keyword evidence="11" id="KW-1185">Reference proteome</keyword>
<evidence type="ECO:0000256" key="3">
    <source>
        <dbReference type="ARBA" id="ARBA00014660"/>
    </source>
</evidence>